<comment type="subcellular location">
    <subcellularLocation>
        <location evidence="1">Membrane</location>
        <topology evidence="1">Multi-pass membrane protein</topology>
    </subcellularLocation>
</comment>
<dbReference type="PANTHER" id="PTHR12778">
    <property type="entry name" value="SOLUTE CARRIER FAMILY 33 ACETYL-COA TRANSPORTER -RELATED"/>
    <property type="match status" value="1"/>
</dbReference>
<evidence type="ECO:0000256" key="3">
    <source>
        <dbReference type="ARBA" id="ARBA00022692"/>
    </source>
</evidence>
<keyword evidence="3 6" id="KW-0812">Transmembrane</keyword>
<dbReference type="InterPro" id="IPR020846">
    <property type="entry name" value="MFS_dom"/>
</dbReference>
<feature type="transmembrane region" description="Helical" evidence="6">
    <location>
        <begin position="302"/>
        <end position="322"/>
    </location>
</feature>
<dbReference type="Proteomes" id="UP001595926">
    <property type="component" value="Unassembled WGS sequence"/>
</dbReference>
<proteinExistence type="predicted"/>
<evidence type="ECO:0000256" key="5">
    <source>
        <dbReference type="ARBA" id="ARBA00023136"/>
    </source>
</evidence>
<dbReference type="RefSeq" id="WP_244614613.1">
    <property type="nucleotide sequence ID" value="NZ_JBHSJH010000002.1"/>
</dbReference>
<evidence type="ECO:0000313" key="8">
    <source>
        <dbReference type="EMBL" id="MFC4892269.1"/>
    </source>
</evidence>
<feature type="transmembrane region" description="Helical" evidence="6">
    <location>
        <begin position="389"/>
        <end position="412"/>
    </location>
</feature>
<keyword evidence="5 6" id="KW-0472">Membrane</keyword>
<keyword evidence="9" id="KW-1185">Reference proteome</keyword>
<feature type="transmembrane region" description="Helical" evidence="6">
    <location>
        <begin position="268"/>
        <end position="290"/>
    </location>
</feature>
<evidence type="ECO:0000256" key="1">
    <source>
        <dbReference type="ARBA" id="ARBA00004141"/>
    </source>
</evidence>
<feature type="transmembrane region" description="Helical" evidence="6">
    <location>
        <begin position="231"/>
        <end position="248"/>
    </location>
</feature>
<keyword evidence="4 6" id="KW-1133">Transmembrane helix</keyword>
<comment type="caution">
    <text evidence="8">The sequence shown here is derived from an EMBL/GenBank/DDBJ whole genome shotgun (WGS) entry which is preliminary data.</text>
</comment>
<evidence type="ECO:0000256" key="2">
    <source>
        <dbReference type="ARBA" id="ARBA00022448"/>
    </source>
</evidence>
<evidence type="ECO:0000256" key="6">
    <source>
        <dbReference type="SAM" id="Phobius"/>
    </source>
</evidence>
<dbReference type="NCBIfam" id="TIGR00901">
    <property type="entry name" value="2A0125"/>
    <property type="match status" value="1"/>
</dbReference>
<evidence type="ECO:0000259" key="7">
    <source>
        <dbReference type="PROSITE" id="PS50850"/>
    </source>
</evidence>
<dbReference type="EMBL" id="JBHSJH010000002">
    <property type="protein sequence ID" value="MFC4892269.1"/>
    <property type="molecule type" value="Genomic_DNA"/>
</dbReference>
<feature type="transmembrane region" description="Helical" evidence="6">
    <location>
        <begin position="182"/>
        <end position="203"/>
    </location>
</feature>
<feature type="transmembrane region" description="Helical" evidence="6">
    <location>
        <begin position="90"/>
        <end position="110"/>
    </location>
</feature>
<name>A0ABV9TBL0_9GAMM</name>
<keyword evidence="2" id="KW-0813">Transport</keyword>
<protein>
    <submittedName>
        <fullName evidence="8">AmpG family muropeptide MFS transporter</fullName>
    </submittedName>
</protein>
<dbReference type="Gene3D" id="1.20.1250.20">
    <property type="entry name" value="MFS general substrate transporter like domains"/>
    <property type="match status" value="2"/>
</dbReference>
<feature type="domain" description="Major facilitator superfamily (MFS) profile" evidence="7">
    <location>
        <begin position="21"/>
        <end position="417"/>
    </location>
</feature>
<feature type="transmembrane region" description="Helical" evidence="6">
    <location>
        <begin position="151"/>
        <end position="176"/>
    </location>
</feature>
<feature type="transmembrane region" description="Helical" evidence="6">
    <location>
        <begin position="364"/>
        <end position="383"/>
    </location>
</feature>
<organism evidence="8 9">
    <name type="scientific">Pseudofrancisella aestuarii</name>
    <dbReference type="NCBI Taxonomy" id="2670347"/>
    <lineage>
        <taxon>Bacteria</taxon>
        <taxon>Pseudomonadati</taxon>
        <taxon>Pseudomonadota</taxon>
        <taxon>Gammaproteobacteria</taxon>
        <taxon>Thiotrichales</taxon>
        <taxon>Francisellaceae</taxon>
        <taxon>Pseudofrancisella</taxon>
    </lineage>
</organism>
<dbReference type="PANTHER" id="PTHR12778:SF10">
    <property type="entry name" value="MAJOR FACILITATOR SUPERFAMILY DOMAIN-CONTAINING PROTEIN 3"/>
    <property type="match status" value="1"/>
</dbReference>
<dbReference type="Pfam" id="PF07690">
    <property type="entry name" value="MFS_1"/>
    <property type="match status" value="1"/>
</dbReference>
<sequence length="423" mass="46888">MTDSNKLTIKQKVFAIFQQSKMFIMFVLGYSSGLPLMLTASSLFLWYKDNGIEIKDIGFLSLIAIPYGFKYLWAPILDKVTIKGFTRRKGWILLTQVLIILSIILMSQFSPDKSPLLIAFIGFAICFFSATQDIAINAYQTEVLNEKERALGAAVAVLGYRIGMLVTGALVLIIVQKLDNNWNLGLLTIVPFFMIAPVVTLFIKESEIEVRPKTFNEAFTLPFIEFFQRKGALTAVVILGILIVYKLADAMAFSLNTVFFADLGFDKITIAVSYKTVSLVFTILGLLFGGLVAKKIGVFRSFLSFSFIMAFANLSYVLLAFAGKNYTLMVVSVAVEYFCGAMGTAILVAMIMSLVNVSFSATQFAILSSIDSLGRVFVGPVAGDVQQSYGWANLFLFSFMVGIVTSIVIYLFRRRIKEMANLD</sequence>
<feature type="transmembrane region" description="Helical" evidence="6">
    <location>
        <begin position="328"/>
        <end position="352"/>
    </location>
</feature>
<feature type="transmembrane region" description="Helical" evidence="6">
    <location>
        <begin position="59"/>
        <end position="78"/>
    </location>
</feature>
<dbReference type="PROSITE" id="PS50850">
    <property type="entry name" value="MFS"/>
    <property type="match status" value="1"/>
</dbReference>
<evidence type="ECO:0000313" key="9">
    <source>
        <dbReference type="Proteomes" id="UP001595926"/>
    </source>
</evidence>
<dbReference type="InterPro" id="IPR004752">
    <property type="entry name" value="AmpG_permease/AT-1"/>
</dbReference>
<reference evidence="9" key="1">
    <citation type="journal article" date="2019" name="Int. J. Syst. Evol. Microbiol.">
        <title>The Global Catalogue of Microorganisms (GCM) 10K type strain sequencing project: providing services to taxonomists for standard genome sequencing and annotation.</title>
        <authorList>
            <consortium name="The Broad Institute Genomics Platform"/>
            <consortium name="The Broad Institute Genome Sequencing Center for Infectious Disease"/>
            <person name="Wu L."/>
            <person name="Ma J."/>
        </authorList>
    </citation>
    <scope>NUCLEOTIDE SEQUENCE [LARGE SCALE GENOMIC DNA]</scope>
    <source>
        <strain evidence="9">CGMCC 1.13718</strain>
    </source>
</reference>
<dbReference type="InterPro" id="IPR036259">
    <property type="entry name" value="MFS_trans_sf"/>
</dbReference>
<dbReference type="SUPFAM" id="SSF103473">
    <property type="entry name" value="MFS general substrate transporter"/>
    <property type="match status" value="1"/>
</dbReference>
<evidence type="ECO:0000256" key="4">
    <source>
        <dbReference type="ARBA" id="ARBA00022989"/>
    </source>
</evidence>
<feature type="transmembrane region" description="Helical" evidence="6">
    <location>
        <begin position="21"/>
        <end position="47"/>
    </location>
</feature>
<feature type="transmembrane region" description="Helical" evidence="6">
    <location>
        <begin position="116"/>
        <end position="139"/>
    </location>
</feature>
<accession>A0ABV9TBL0</accession>
<gene>
    <name evidence="8" type="ORF">ACFPDQ_04320</name>
</gene>
<dbReference type="InterPro" id="IPR011701">
    <property type="entry name" value="MFS"/>
</dbReference>